<dbReference type="InterPro" id="IPR001387">
    <property type="entry name" value="Cro/C1-type_HTH"/>
</dbReference>
<dbReference type="Gene3D" id="1.10.260.40">
    <property type="entry name" value="lambda repressor-like DNA-binding domains"/>
    <property type="match status" value="1"/>
</dbReference>
<dbReference type="SUPFAM" id="SSF47413">
    <property type="entry name" value="lambda repressor-like DNA-binding domains"/>
    <property type="match status" value="1"/>
</dbReference>
<dbReference type="EMBL" id="BATJ01000020">
    <property type="protein sequence ID" value="GAD68833.1"/>
    <property type="molecule type" value="Genomic_DNA"/>
</dbReference>
<dbReference type="RefSeq" id="WP_021706801.1">
    <property type="nucleotide sequence ID" value="NZ_BATJ01000020.1"/>
</dbReference>
<dbReference type="Proteomes" id="UP000016570">
    <property type="component" value="Unassembled WGS sequence"/>
</dbReference>
<keyword evidence="2" id="KW-0238">DNA-binding</keyword>
<sequence length="117" mass="13083">MKTTAFGRYLRKLRIDKGMILKDLADALGVSSAYLSALELGKKNISDEVVNQIIGLYGLNANEANELRDAATVSQPVVKFDLKNANSQERELVAVFARKYQEMSPEKKEKLMDFLEG</sequence>
<proteinExistence type="predicted"/>
<dbReference type="PROSITE" id="PS50943">
    <property type="entry name" value="HTH_CROC1"/>
    <property type="match status" value="1"/>
</dbReference>
<gene>
    <name evidence="2" type="ORF">VPR01S_20_00130</name>
</gene>
<protein>
    <submittedName>
        <fullName evidence="2">Putative Xre family DNA-binding protein</fullName>
    </submittedName>
</protein>
<evidence type="ECO:0000313" key="3">
    <source>
        <dbReference type="Proteomes" id="UP000016570"/>
    </source>
</evidence>
<dbReference type="InterPro" id="IPR010982">
    <property type="entry name" value="Lambda_DNA-bd_dom_sf"/>
</dbReference>
<dbReference type="STRING" id="1219065.VPR01S_20_00130"/>
<reference evidence="2 3" key="1">
    <citation type="submission" date="2013-09" db="EMBL/GenBank/DDBJ databases">
        <title>Whole genome shotgun sequence of Vibrio proteolyticus NBRC 13287.</title>
        <authorList>
            <person name="Isaki S."/>
            <person name="Hosoyama A."/>
            <person name="Numata M."/>
            <person name="Hashimoto M."/>
            <person name="Hosoyama Y."/>
            <person name="Tsuchikane K."/>
            <person name="Noguchi M."/>
            <person name="Hirakata S."/>
            <person name="Ichikawa N."/>
            <person name="Ohji S."/>
            <person name="Yamazoe A."/>
            <person name="Fujita N."/>
        </authorList>
    </citation>
    <scope>NUCLEOTIDE SEQUENCE [LARGE SCALE GENOMIC DNA]</scope>
    <source>
        <strain evidence="2 3">NBRC 13287</strain>
    </source>
</reference>
<evidence type="ECO:0000313" key="2">
    <source>
        <dbReference type="EMBL" id="GAD68833.1"/>
    </source>
</evidence>
<dbReference type="GO" id="GO:0003677">
    <property type="term" value="F:DNA binding"/>
    <property type="evidence" value="ECO:0007669"/>
    <property type="project" value="UniProtKB-KW"/>
</dbReference>
<dbReference type="Pfam" id="PF13560">
    <property type="entry name" value="HTH_31"/>
    <property type="match status" value="1"/>
</dbReference>
<dbReference type="eggNOG" id="COG1426">
    <property type="taxonomic scope" value="Bacteria"/>
</dbReference>
<feature type="domain" description="HTH cro/C1-type" evidence="1">
    <location>
        <begin position="10"/>
        <end position="64"/>
    </location>
</feature>
<dbReference type="AlphaFoldDB" id="U3BQQ6"/>
<accession>U3BQQ6</accession>
<dbReference type="CDD" id="cd00093">
    <property type="entry name" value="HTH_XRE"/>
    <property type="match status" value="1"/>
</dbReference>
<comment type="caution">
    <text evidence="2">The sequence shown here is derived from an EMBL/GenBank/DDBJ whole genome shotgun (WGS) entry which is preliminary data.</text>
</comment>
<organism evidence="2 3">
    <name type="scientific">Vibrio proteolyticus NBRC 13287</name>
    <dbReference type="NCBI Taxonomy" id="1219065"/>
    <lineage>
        <taxon>Bacteria</taxon>
        <taxon>Pseudomonadati</taxon>
        <taxon>Pseudomonadota</taxon>
        <taxon>Gammaproteobacteria</taxon>
        <taxon>Vibrionales</taxon>
        <taxon>Vibrionaceae</taxon>
        <taxon>Vibrio</taxon>
    </lineage>
</organism>
<name>U3BQQ6_VIBPR</name>
<evidence type="ECO:0000259" key="1">
    <source>
        <dbReference type="PROSITE" id="PS50943"/>
    </source>
</evidence>
<dbReference type="SMART" id="SM00530">
    <property type="entry name" value="HTH_XRE"/>
    <property type="match status" value="1"/>
</dbReference>
<keyword evidence="3" id="KW-1185">Reference proteome</keyword>